<evidence type="ECO:0000256" key="1">
    <source>
        <dbReference type="SAM" id="Phobius"/>
    </source>
</evidence>
<accession>A0A1S2LVM8</accession>
<feature type="transmembrane region" description="Helical" evidence="1">
    <location>
        <begin position="16"/>
        <end position="39"/>
    </location>
</feature>
<keyword evidence="1" id="KW-0812">Transmembrane</keyword>
<proteinExistence type="predicted"/>
<keyword evidence="3" id="KW-1185">Reference proteome</keyword>
<comment type="caution">
    <text evidence="2">The sequence shown here is derived from an EMBL/GenBank/DDBJ whole genome shotgun (WGS) entry which is preliminary data.</text>
</comment>
<dbReference type="AlphaFoldDB" id="A0A1S2LVM8"/>
<sequence length="65" mass="7702">MNDLIDRIFGFLPNRGIFWTAVALCIVMFITRSVTNWLVEKVKLPWMEEKNQKQRKAFQNGNDTK</sequence>
<name>A0A1S2LVM8_9BACI</name>
<organism evidence="2 3">
    <name type="scientific">Anaerobacillus alkalilacustris</name>
    <dbReference type="NCBI Taxonomy" id="393763"/>
    <lineage>
        <taxon>Bacteria</taxon>
        <taxon>Bacillati</taxon>
        <taxon>Bacillota</taxon>
        <taxon>Bacilli</taxon>
        <taxon>Bacillales</taxon>
        <taxon>Bacillaceae</taxon>
        <taxon>Anaerobacillus</taxon>
    </lineage>
</organism>
<dbReference type="RefSeq" id="WP_071308542.1">
    <property type="nucleotide sequence ID" value="NZ_MLQR01000004.1"/>
</dbReference>
<gene>
    <name evidence="2" type="ORF">BKP37_04805</name>
</gene>
<dbReference type="Proteomes" id="UP000179524">
    <property type="component" value="Unassembled WGS sequence"/>
</dbReference>
<dbReference type="EMBL" id="MLQR01000004">
    <property type="protein sequence ID" value="OIJ16559.1"/>
    <property type="molecule type" value="Genomic_DNA"/>
</dbReference>
<evidence type="ECO:0000313" key="2">
    <source>
        <dbReference type="EMBL" id="OIJ16559.1"/>
    </source>
</evidence>
<keyword evidence="1" id="KW-0472">Membrane</keyword>
<protein>
    <submittedName>
        <fullName evidence="2">Uncharacterized protein</fullName>
    </submittedName>
</protein>
<dbReference type="OrthoDB" id="2942864at2"/>
<evidence type="ECO:0000313" key="3">
    <source>
        <dbReference type="Proteomes" id="UP000179524"/>
    </source>
</evidence>
<keyword evidence="1" id="KW-1133">Transmembrane helix</keyword>
<reference evidence="2 3" key="1">
    <citation type="submission" date="2016-10" db="EMBL/GenBank/DDBJ databases">
        <title>Draft genome sequences of four alkaliphilic bacteria belonging to the Anaerobacillus genus.</title>
        <authorList>
            <person name="Bassil N.M."/>
            <person name="Lloyd J.R."/>
        </authorList>
    </citation>
    <scope>NUCLEOTIDE SEQUENCE [LARGE SCALE GENOMIC DNA]</scope>
    <source>
        <strain evidence="2 3">DSM 18345</strain>
    </source>
</reference>